<proteinExistence type="predicted"/>
<dbReference type="EMBL" id="BBMT01000006">
    <property type="protein sequence ID" value="GAL35329.1"/>
    <property type="molecule type" value="Genomic_DNA"/>
</dbReference>
<reference evidence="1 2" key="2">
    <citation type="submission" date="2014-09" db="EMBL/GenBank/DDBJ databases">
        <authorList>
            <consortium name="NBRP consortium"/>
            <person name="Sawabe T."/>
            <person name="Meirelles P."/>
            <person name="Nakanishi M."/>
            <person name="Sayaka M."/>
            <person name="Hattori M."/>
            <person name="Ohkuma M."/>
        </authorList>
    </citation>
    <scope>NUCLEOTIDE SEQUENCE [LARGE SCALE GENOMIC DNA]</scope>
    <source>
        <strain evidence="1 2">JCM 19240</strain>
    </source>
</reference>
<evidence type="ECO:0000313" key="1">
    <source>
        <dbReference type="EMBL" id="GAL35329.1"/>
    </source>
</evidence>
<keyword evidence="2" id="KW-1185">Reference proteome</keyword>
<name>A0A090T992_9VIBR</name>
<evidence type="ECO:0000313" key="2">
    <source>
        <dbReference type="Proteomes" id="UP000029224"/>
    </source>
</evidence>
<organism evidence="1 2">
    <name type="scientific">Vibrio maritimus</name>
    <dbReference type="NCBI Taxonomy" id="990268"/>
    <lineage>
        <taxon>Bacteria</taxon>
        <taxon>Pseudomonadati</taxon>
        <taxon>Pseudomonadota</taxon>
        <taxon>Gammaproteobacteria</taxon>
        <taxon>Vibrionales</taxon>
        <taxon>Vibrionaceae</taxon>
        <taxon>Vibrio</taxon>
    </lineage>
</organism>
<reference evidence="1 2" key="1">
    <citation type="submission" date="2014-09" db="EMBL/GenBank/DDBJ databases">
        <title>Vibrio maritimus JCM 19240. (C210) whole genome shotgun sequence.</title>
        <authorList>
            <person name="Sawabe T."/>
            <person name="Meirelles P."/>
            <person name="Nakanishi M."/>
            <person name="Sayaka M."/>
            <person name="Hattori M."/>
            <person name="Ohkuma M."/>
        </authorList>
    </citation>
    <scope>NUCLEOTIDE SEQUENCE [LARGE SCALE GENOMIC DNA]</scope>
    <source>
        <strain evidence="1 2">JCM 19240</strain>
    </source>
</reference>
<dbReference type="Proteomes" id="UP000029224">
    <property type="component" value="Unassembled WGS sequence"/>
</dbReference>
<sequence>MEVDIVSKNDLSSIHALVKEVATIDVLPLLNTQGQNEFLTRVLGDIESTFDTSSYYSVKALVEGR</sequence>
<comment type="caution">
    <text evidence="1">The sequence shown here is derived from an EMBL/GenBank/DDBJ whole genome shotgun (WGS) entry which is preliminary data.</text>
</comment>
<gene>
    <name evidence="1" type="ORF">JCM19240_3699</name>
</gene>
<accession>A0A090T992</accession>
<dbReference type="AlphaFoldDB" id="A0A090T992"/>
<protein>
    <submittedName>
        <fullName evidence="1">Uncharacterized protein</fullName>
    </submittedName>
</protein>